<dbReference type="PANTHER" id="PTHR13620">
    <property type="entry name" value="3-5 EXONUCLEASE"/>
    <property type="match status" value="1"/>
</dbReference>
<keyword evidence="5" id="KW-0269">Exonuclease</keyword>
<comment type="subcellular location">
    <subcellularLocation>
        <location evidence="1">Nucleus</location>
    </subcellularLocation>
</comment>
<evidence type="ECO:0000256" key="8">
    <source>
        <dbReference type="ARBA" id="ARBA00040531"/>
    </source>
</evidence>
<keyword evidence="2" id="KW-0540">Nuclease</keyword>
<dbReference type="SUPFAM" id="SSF53098">
    <property type="entry name" value="Ribonuclease H-like"/>
    <property type="match status" value="1"/>
</dbReference>
<evidence type="ECO:0000259" key="11">
    <source>
        <dbReference type="Pfam" id="PF01612"/>
    </source>
</evidence>
<dbReference type="OrthoDB" id="1920326at2759"/>
<feature type="domain" description="3'-5' exonuclease" evidence="11">
    <location>
        <begin position="230"/>
        <end position="370"/>
    </location>
</feature>
<feature type="region of interest" description="Disordered" evidence="10">
    <location>
        <begin position="845"/>
        <end position="873"/>
    </location>
</feature>
<keyword evidence="4" id="KW-0378">Hydrolase</keyword>
<organism evidence="12 13">
    <name type="scientific">Polysphondylium violaceum</name>
    <dbReference type="NCBI Taxonomy" id="133409"/>
    <lineage>
        <taxon>Eukaryota</taxon>
        <taxon>Amoebozoa</taxon>
        <taxon>Evosea</taxon>
        <taxon>Eumycetozoa</taxon>
        <taxon>Dictyostelia</taxon>
        <taxon>Dictyosteliales</taxon>
        <taxon>Dictyosteliaceae</taxon>
        <taxon>Polysphondylium</taxon>
    </lineage>
</organism>
<protein>
    <recommendedName>
        <fullName evidence="8">3'-5' exonuclease</fullName>
    </recommendedName>
    <alternativeName>
        <fullName evidence="9">Werner Syndrome-like exonuclease</fullName>
    </alternativeName>
</protein>
<dbReference type="AlphaFoldDB" id="A0A8J4PN34"/>
<dbReference type="GO" id="GO:0046872">
    <property type="term" value="F:metal ion binding"/>
    <property type="evidence" value="ECO:0007669"/>
    <property type="project" value="UniProtKB-KW"/>
</dbReference>
<keyword evidence="6" id="KW-0460">Magnesium</keyword>
<proteinExistence type="predicted"/>
<evidence type="ECO:0000313" key="13">
    <source>
        <dbReference type="Proteomes" id="UP000695562"/>
    </source>
</evidence>
<dbReference type="InterPro" id="IPR036397">
    <property type="entry name" value="RNaseH_sf"/>
</dbReference>
<dbReference type="GO" id="GO:0006139">
    <property type="term" value="P:nucleobase-containing compound metabolic process"/>
    <property type="evidence" value="ECO:0007669"/>
    <property type="project" value="InterPro"/>
</dbReference>
<keyword evidence="3" id="KW-0479">Metal-binding</keyword>
<evidence type="ECO:0000256" key="3">
    <source>
        <dbReference type="ARBA" id="ARBA00022723"/>
    </source>
</evidence>
<dbReference type="InterPro" id="IPR012337">
    <property type="entry name" value="RNaseH-like_sf"/>
</dbReference>
<keyword evidence="13" id="KW-1185">Reference proteome</keyword>
<evidence type="ECO:0000256" key="4">
    <source>
        <dbReference type="ARBA" id="ARBA00022801"/>
    </source>
</evidence>
<evidence type="ECO:0000256" key="1">
    <source>
        <dbReference type="ARBA" id="ARBA00004123"/>
    </source>
</evidence>
<sequence length="873" mass="100889">MIRTILKCRGINANRYLVPTTRIGCQRSLFNSNQLSLNNNSSNNRFYSTDNSNNNDSNDNIKQKKPITPPEATFKSKYEIIETTERAAERSYRNCISVGQFDAKTTINIDDILDSVPKKLLENIKIHRYLLYQSVVYYLSFDTPQQTIDFYLAAREFVEKKKIVVLAKDFIRYQKPSFDPQFGITEEEMALLPQCEVPSNITIVSEIPEIETGVRLLLNGKLPSEVTKEDNFVVGFDCEWPGLKKYLLKEDPMISLIQLSNGEHTVLFRISHTGLDGTDYLSQLLMSKDIVKSGHRISTDANRLKDEYDIDMDNIFDMKFSTIAQRSTSSSYPIMVAIFLKKNFKALKTNSISNWATSGPLSQKQIETAAIKAKCNYEFYNIYKTTKVDTDVLPDDSDRQYTIIEKEGNSKLHVKEYILFFKIWSNRYIKVNLRVENTDYFRNLKRNADNQSNQQARYVDLYKDLNIFFIIYNIDQRPSLNECEWIKNIYLYSRQGSSITMIGVSSDSSKVEYTPSYHYAGYIEDDIPIVEHRLSPDMFAKAFPKIPYYEYLSYLDNTHNIYLLSELHSLIENILIEYLHDQYIFSYDTEDVVPPPPKGEELYLVCKGIKFEHPNDQDQYETNFFLVFRNKLLFNQIFESVNWIHRKHNIKYFKLGNLPIRVLVANRQFSLLPYISDQCLSPKDCTALLQCSNQIQDLQLFETLFQKNINAFESIPTQPIFKTSNSGKTTLKPLLSFMENVTIGGNLSIIQFILNNSSLKASTIKITFSCLYYSVGLGYTDIVKYYFSIPGTSFLLNNAHSGNCHFTSLLPPEYKSLSPLDILLSLASKHNHLDIHQYLSSMKSTANKDDSSKNNNNNKSKKESLFKKLFSKK</sequence>
<dbReference type="Gene3D" id="3.30.420.10">
    <property type="entry name" value="Ribonuclease H-like superfamily/Ribonuclease H"/>
    <property type="match status" value="1"/>
</dbReference>
<evidence type="ECO:0000313" key="12">
    <source>
        <dbReference type="EMBL" id="KAF2070040.1"/>
    </source>
</evidence>
<feature type="compositionally biased region" description="Low complexity" evidence="10">
    <location>
        <begin position="41"/>
        <end position="60"/>
    </location>
</feature>
<dbReference type="InterPro" id="IPR051132">
    <property type="entry name" value="3-5_Exonuclease_domain"/>
</dbReference>
<name>A0A8J4PN34_9MYCE</name>
<dbReference type="GO" id="GO:0005634">
    <property type="term" value="C:nucleus"/>
    <property type="evidence" value="ECO:0007669"/>
    <property type="project" value="UniProtKB-SubCell"/>
</dbReference>
<dbReference type="PANTHER" id="PTHR13620:SF109">
    <property type="entry name" value="3'-5' EXONUCLEASE"/>
    <property type="match status" value="1"/>
</dbReference>
<accession>A0A8J4PN34</accession>
<evidence type="ECO:0000256" key="5">
    <source>
        <dbReference type="ARBA" id="ARBA00022839"/>
    </source>
</evidence>
<gene>
    <name evidence="12" type="ORF">CYY_008636</name>
</gene>
<dbReference type="GO" id="GO:0008408">
    <property type="term" value="F:3'-5' exonuclease activity"/>
    <property type="evidence" value="ECO:0007669"/>
    <property type="project" value="InterPro"/>
</dbReference>
<evidence type="ECO:0000256" key="2">
    <source>
        <dbReference type="ARBA" id="ARBA00022722"/>
    </source>
</evidence>
<dbReference type="EMBL" id="AJWJ01000552">
    <property type="protein sequence ID" value="KAF2070040.1"/>
    <property type="molecule type" value="Genomic_DNA"/>
</dbReference>
<dbReference type="Pfam" id="PF01612">
    <property type="entry name" value="DNA_pol_A_exo1"/>
    <property type="match status" value="1"/>
</dbReference>
<dbReference type="Proteomes" id="UP000695562">
    <property type="component" value="Unassembled WGS sequence"/>
</dbReference>
<dbReference type="InterPro" id="IPR036770">
    <property type="entry name" value="Ankyrin_rpt-contain_sf"/>
</dbReference>
<dbReference type="InterPro" id="IPR002562">
    <property type="entry name" value="3'-5'_exonuclease_dom"/>
</dbReference>
<dbReference type="GO" id="GO:0003676">
    <property type="term" value="F:nucleic acid binding"/>
    <property type="evidence" value="ECO:0007669"/>
    <property type="project" value="InterPro"/>
</dbReference>
<evidence type="ECO:0000256" key="9">
    <source>
        <dbReference type="ARBA" id="ARBA00042761"/>
    </source>
</evidence>
<feature type="region of interest" description="Disordered" evidence="10">
    <location>
        <begin position="41"/>
        <end position="68"/>
    </location>
</feature>
<keyword evidence="7" id="KW-0539">Nucleus</keyword>
<evidence type="ECO:0000256" key="10">
    <source>
        <dbReference type="SAM" id="MobiDB-lite"/>
    </source>
</evidence>
<evidence type="ECO:0000256" key="7">
    <source>
        <dbReference type="ARBA" id="ARBA00023242"/>
    </source>
</evidence>
<comment type="caution">
    <text evidence="12">The sequence shown here is derived from an EMBL/GenBank/DDBJ whole genome shotgun (WGS) entry which is preliminary data.</text>
</comment>
<evidence type="ECO:0000256" key="6">
    <source>
        <dbReference type="ARBA" id="ARBA00022842"/>
    </source>
</evidence>
<dbReference type="SUPFAM" id="SSF48403">
    <property type="entry name" value="Ankyrin repeat"/>
    <property type="match status" value="1"/>
</dbReference>
<reference evidence="12" key="1">
    <citation type="submission" date="2020-01" db="EMBL/GenBank/DDBJ databases">
        <title>Development of genomics and gene disruption for Polysphondylium violaceum indicates a role for the polyketide synthase stlB in stalk morphogenesis.</title>
        <authorList>
            <person name="Narita B."/>
            <person name="Kawabe Y."/>
            <person name="Kin K."/>
            <person name="Saito T."/>
            <person name="Gibbs R."/>
            <person name="Kuspa A."/>
            <person name="Muzny D."/>
            <person name="Queller D."/>
            <person name="Richards S."/>
            <person name="Strassman J."/>
            <person name="Sucgang R."/>
            <person name="Worley K."/>
            <person name="Schaap P."/>
        </authorList>
    </citation>
    <scope>NUCLEOTIDE SEQUENCE</scope>
    <source>
        <strain evidence="12">QSvi11</strain>
    </source>
</reference>